<dbReference type="OrthoDB" id="9801098at2"/>
<proteinExistence type="inferred from homology"/>
<dbReference type="PANTHER" id="PTHR31223:SF70">
    <property type="entry name" value="LOG FAMILY PROTEIN YJL055W"/>
    <property type="match status" value="1"/>
</dbReference>
<dbReference type="InterPro" id="IPR005269">
    <property type="entry name" value="LOG"/>
</dbReference>
<dbReference type="Gene3D" id="3.40.50.450">
    <property type="match status" value="1"/>
</dbReference>
<comment type="caution">
    <text evidence="4">The sequence shown here is derived from an EMBL/GenBank/DDBJ whole genome shotgun (WGS) entry which is preliminary data.</text>
</comment>
<keyword evidence="3" id="KW-0203">Cytokinin biosynthesis</keyword>
<reference evidence="5" key="1">
    <citation type="journal article" date="2018" name="Front. Microbiol.">
        <title>Genome-Based Analysis Reveals the Taxonomy and Diversity of the Family Idiomarinaceae.</title>
        <authorList>
            <person name="Liu Y."/>
            <person name="Lai Q."/>
            <person name="Shao Z."/>
        </authorList>
    </citation>
    <scope>NUCLEOTIDE SEQUENCE [LARGE SCALE GENOMIC DNA]</scope>
    <source>
        <strain evidence="5">SW15</strain>
    </source>
</reference>
<evidence type="ECO:0000256" key="3">
    <source>
        <dbReference type="RuleBase" id="RU363015"/>
    </source>
</evidence>
<dbReference type="PANTHER" id="PTHR31223">
    <property type="entry name" value="LOG FAMILY PROTEIN YJL055W"/>
    <property type="match status" value="1"/>
</dbReference>
<evidence type="ECO:0000256" key="2">
    <source>
        <dbReference type="ARBA" id="ARBA00006763"/>
    </source>
</evidence>
<keyword evidence="5" id="KW-1185">Reference proteome</keyword>
<accession>A0A432XHN8</accession>
<keyword evidence="3" id="KW-0378">Hydrolase</keyword>
<dbReference type="RefSeq" id="WP_126833682.1">
    <property type="nucleotide sequence ID" value="NZ_JBLXIO010000026.1"/>
</dbReference>
<evidence type="ECO:0000313" key="5">
    <source>
        <dbReference type="Proteomes" id="UP000286678"/>
    </source>
</evidence>
<evidence type="ECO:0000313" key="4">
    <source>
        <dbReference type="EMBL" id="RUO48231.1"/>
    </source>
</evidence>
<protein>
    <recommendedName>
        <fullName evidence="3">Cytokinin riboside 5'-monophosphate phosphoribohydrolase</fullName>
        <ecNumber evidence="3">3.2.2.n1</ecNumber>
    </recommendedName>
</protein>
<dbReference type="EC" id="3.2.2.n1" evidence="3"/>
<organism evidence="4 5">
    <name type="scientific">Pseudidiomarina aquimaris</name>
    <dbReference type="NCBI Taxonomy" id="641841"/>
    <lineage>
        <taxon>Bacteria</taxon>
        <taxon>Pseudomonadati</taxon>
        <taxon>Pseudomonadota</taxon>
        <taxon>Gammaproteobacteria</taxon>
        <taxon>Alteromonadales</taxon>
        <taxon>Idiomarinaceae</taxon>
        <taxon>Pseudidiomarina</taxon>
    </lineage>
</organism>
<dbReference type="AlphaFoldDB" id="A0A432XHN8"/>
<dbReference type="SUPFAM" id="SSF102405">
    <property type="entry name" value="MCP/YpsA-like"/>
    <property type="match status" value="1"/>
</dbReference>
<evidence type="ECO:0000256" key="1">
    <source>
        <dbReference type="ARBA" id="ARBA00000274"/>
    </source>
</evidence>
<dbReference type="InterPro" id="IPR031100">
    <property type="entry name" value="LOG_fam"/>
</dbReference>
<dbReference type="NCBIfam" id="TIGR00730">
    <property type="entry name" value="Rossman fold protein, TIGR00730 family"/>
    <property type="match status" value="1"/>
</dbReference>
<dbReference type="Pfam" id="PF03641">
    <property type="entry name" value="Lysine_decarbox"/>
    <property type="match status" value="1"/>
</dbReference>
<dbReference type="GO" id="GO:0009691">
    <property type="term" value="P:cytokinin biosynthetic process"/>
    <property type="evidence" value="ECO:0007669"/>
    <property type="project" value="UniProtKB-UniRule"/>
</dbReference>
<dbReference type="GO" id="GO:0008714">
    <property type="term" value="F:AMP nucleosidase activity"/>
    <property type="evidence" value="ECO:0007669"/>
    <property type="project" value="UniProtKB-EC"/>
</dbReference>
<dbReference type="GO" id="GO:0005829">
    <property type="term" value="C:cytosol"/>
    <property type="evidence" value="ECO:0007669"/>
    <property type="project" value="TreeGrafter"/>
</dbReference>
<dbReference type="Proteomes" id="UP000286678">
    <property type="component" value="Unassembled WGS sequence"/>
</dbReference>
<comment type="catalytic activity">
    <reaction evidence="1">
        <text>AMP + H2O = D-ribose 5-phosphate + adenine</text>
        <dbReference type="Rhea" id="RHEA:20129"/>
        <dbReference type="ChEBI" id="CHEBI:15377"/>
        <dbReference type="ChEBI" id="CHEBI:16708"/>
        <dbReference type="ChEBI" id="CHEBI:78346"/>
        <dbReference type="ChEBI" id="CHEBI:456215"/>
        <dbReference type="EC" id="3.2.2.4"/>
    </reaction>
</comment>
<comment type="similarity">
    <text evidence="2 3">Belongs to the LOG family.</text>
</comment>
<name>A0A432XHN8_9GAMM</name>
<sequence>MAHSFQSICVYCGANPGFSPVYKDAALQLADELCRAGITLVYGGSSVGLMGILADRVLSNGGKVIGVIPQALVDKELAHEDLTELHIVASMHARKAKMAELADGFIALPGGMGTLEELFEMLTWAQLGFHQKSCAVLNVDGYYEGLLSFLEGAVSQGFIRDEHRHLLLNHDNPATLLELMAAYEPPQQPKWITASET</sequence>
<dbReference type="EMBL" id="PIPT01000004">
    <property type="protein sequence ID" value="RUO48231.1"/>
    <property type="molecule type" value="Genomic_DNA"/>
</dbReference>
<gene>
    <name evidence="4" type="ORF">CWE21_06705</name>
</gene>